<dbReference type="EMBL" id="LLXL01003275">
    <property type="protein sequence ID" value="PKK58984.1"/>
    <property type="molecule type" value="Genomic_DNA"/>
</dbReference>
<dbReference type="AlphaFoldDB" id="A0A2N1MBI9"/>
<proteinExistence type="predicted"/>
<protein>
    <submittedName>
        <fullName evidence="1">Uncharacterized protein</fullName>
    </submittedName>
</protein>
<evidence type="ECO:0000313" key="1">
    <source>
        <dbReference type="EMBL" id="PKK58984.1"/>
    </source>
</evidence>
<dbReference type="VEuPathDB" id="FungiDB:RhiirA1_454936"/>
<accession>A0A2N1MBI9</accession>
<reference evidence="1 2" key="2">
    <citation type="submission" date="2017-10" db="EMBL/GenBank/DDBJ databases">
        <title>Extensive intraspecific genome diversity in a model arbuscular mycorrhizal fungus.</title>
        <authorList>
            <person name="Chen E.C.H."/>
            <person name="Morin E."/>
            <person name="Baudet D."/>
            <person name="Noel J."/>
            <person name="Ndikumana S."/>
            <person name="Charron P."/>
            <person name="St-Onge C."/>
            <person name="Giorgi J."/>
            <person name="Grigoriev I.V."/>
            <person name="Roux C."/>
            <person name="Martin F.M."/>
            <person name="Corradi N."/>
        </authorList>
    </citation>
    <scope>NUCLEOTIDE SEQUENCE [LARGE SCALE GENOMIC DNA]</scope>
    <source>
        <strain evidence="1 2">C2</strain>
    </source>
</reference>
<dbReference type="Proteomes" id="UP000233469">
    <property type="component" value="Unassembled WGS sequence"/>
</dbReference>
<gene>
    <name evidence="1" type="ORF">RhiirC2_795478</name>
</gene>
<sequence length="113" mass="12951">MQTSGVLKKVKDTLYQAMLFYWENEREISYLPSILNPQIKKLDFAPHEMEQTLNSLKDKYRKMKLSMSSRSQSSPFPTLATITTTPFLGPTPSSTLYQSTLFDIFNHPSPANN</sequence>
<dbReference type="VEuPathDB" id="FungiDB:RhiirFUN_006541"/>
<comment type="caution">
    <text evidence="1">The sequence shown here is derived from an EMBL/GenBank/DDBJ whole genome shotgun (WGS) entry which is preliminary data.</text>
</comment>
<organism evidence="1 2">
    <name type="scientific">Rhizophagus irregularis</name>
    <dbReference type="NCBI Taxonomy" id="588596"/>
    <lineage>
        <taxon>Eukaryota</taxon>
        <taxon>Fungi</taxon>
        <taxon>Fungi incertae sedis</taxon>
        <taxon>Mucoromycota</taxon>
        <taxon>Glomeromycotina</taxon>
        <taxon>Glomeromycetes</taxon>
        <taxon>Glomerales</taxon>
        <taxon>Glomeraceae</taxon>
        <taxon>Rhizophagus</taxon>
    </lineage>
</organism>
<evidence type="ECO:0000313" key="2">
    <source>
        <dbReference type="Proteomes" id="UP000233469"/>
    </source>
</evidence>
<name>A0A2N1MBI9_9GLOM</name>
<reference evidence="1 2" key="1">
    <citation type="submission" date="2016-04" db="EMBL/GenBank/DDBJ databases">
        <title>Genome analyses suggest a sexual origin of heterokaryosis in a supposedly ancient asexual fungus.</title>
        <authorList>
            <person name="Ropars J."/>
            <person name="Sedzielewska K."/>
            <person name="Noel J."/>
            <person name="Charron P."/>
            <person name="Farinelli L."/>
            <person name="Marton T."/>
            <person name="Kruger M."/>
            <person name="Pelin A."/>
            <person name="Brachmann A."/>
            <person name="Corradi N."/>
        </authorList>
    </citation>
    <scope>NUCLEOTIDE SEQUENCE [LARGE SCALE GENOMIC DNA]</scope>
    <source>
        <strain evidence="1 2">C2</strain>
    </source>
</reference>